<evidence type="ECO:0000313" key="5">
    <source>
        <dbReference type="Proteomes" id="UP001152799"/>
    </source>
</evidence>
<evidence type="ECO:0000313" key="4">
    <source>
        <dbReference type="EMBL" id="CAG9765588.1"/>
    </source>
</evidence>
<protein>
    <recommendedName>
        <fullName evidence="3">C2H2-type domain-containing protein</fullName>
    </recommendedName>
</protein>
<dbReference type="Proteomes" id="UP001152799">
    <property type="component" value="Chromosome 3"/>
</dbReference>
<dbReference type="PROSITE" id="PS00028">
    <property type="entry name" value="ZINC_FINGER_C2H2_1"/>
    <property type="match status" value="1"/>
</dbReference>
<dbReference type="InterPro" id="IPR036236">
    <property type="entry name" value="Znf_C2H2_sf"/>
</dbReference>
<feature type="compositionally biased region" description="Low complexity" evidence="2">
    <location>
        <begin position="422"/>
        <end position="437"/>
    </location>
</feature>
<feature type="region of interest" description="Disordered" evidence="2">
    <location>
        <begin position="250"/>
        <end position="286"/>
    </location>
</feature>
<dbReference type="GO" id="GO:0008270">
    <property type="term" value="F:zinc ion binding"/>
    <property type="evidence" value="ECO:0007669"/>
    <property type="project" value="UniProtKB-KW"/>
</dbReference>
<sequence>MDTVEVLINQALSQVVTSTQCKLCEVQITTPAVKSSHFSSRRHKENVTLFKNKVRQSVISNLADASPVNVYIPTEAKPFHCKACSRKFGVKLDLDNHNSTESHLRNVECYCSACCLLTPSKQDLWEHLKTGTHNSNLVALGYPPINGKYSPFCQTLAIGLKNQMHADWCFICKAGFRTIKLCIEHYTSLRHEKAAELWFKTYCGMMNAPSKQEVVNQAKPNQAKPKQSIESKLAPKLLKLPQKSILHAENQQRAQKQDLQTDLNSKVTKSLEESKPKSPNYCDTATNMTENAQSSIVITATKQEENLDDSGSLKNKVFIEIEKLVQKLYYSKEVPYNVGLNYLKKINKEVDEIIATNNDKKEKRAFSIELDEAVCSNNNFNQNGFHFTGFTQEKAKPLLYPVNFENPIDLVNASDTLENNVTSSNNQINPENNNTEIKASNKKRKRKKPTNNKSIPDLLADIISKKQNCKENVDELEFLNEIEVLLKQLGNVEEGPLLEDILKCLQGFNKELVEIDLKKLEDDKKIENVTENIAETVEPKSKFVYSKNDLLSLDPLRGNRKENPTSVSNNYSGGNSNPFKKFVDVHQECSFDDIVDEKNLEVDEYCEIDIYSYYSGTDFNEFVNFIEVYLQGSIEYLTDEP</sequence>
<dbReference type="AlphaFoldDB" id="A0A9N9QMV0"/>
<accession>A0A9N9QMV0</accession>
<evidence type="ECO:0000256" key="1">
    <source>
        <dbReference type="PROSITE-ProRule" id="PRU00042"/>
    </source>
</evidence>
<organism evidence="4 5">
    <name type="scientific">Ceutorhynchus assimilis</name>
    <name type="common">cabbage seed weevil</name>
    <dbReference type="NCBI Taxonomy" id="467358"/>
    <lineage>
        <taxon>Eukaryota</taxon>
        <taxon>Metazoa</taxon>
        <taxon>Ecdysozoa</taxon>
        <taxon>Arthropoda</taxon>
        <taxon>Hexapoda</taxon>
        <taxon>Insecta</taxon>
        <taxon>Pterygota</taxon>
        <taxon>Neoptera</taxon>
        <taxon>Endopterygota</taxon>
        <taxon>Coleoptera</taxon>
        <taxon>Polyphaga</taxon>
        <taxon>Cucujiformia</taxon>
        <taxon>Curculionidae</taxon>
        <taxon>Ceutorhynchinae</taxon>
        <taxon>Ceutorhynchus</taxon>
    </lineage>
</organism>
<evidence type="ECO:0000259" key="3">
    <source>
        <dbReference type="PROSITE" id="PS50157"/>
    </source>
</evidence>
<dbReference type="InterPro" id="IPR013087">
    <property type="entry name" value="Znf_C2H2_type"/>
</dbReference>
<name>A0A9N9QMV0_9CUCU</name>
<dbReference type="SMART" id="SM00451">
    <property type="entry name" value="ZnF_U1"/>
    <property type="match status" value="2"/>
</dbReference>
<dbReference type="InterPro" id="IPR003604">
    <property type="entry name" value="Matrin/U1-like-C_Znf_C2H2"/>
</dbReference>
<dbReference type="OrthoDB" id="434647at2759"/>
<keyword evidence="1" id="KW-0863">Zinc-finger</keyword>
<dbReference type="SUPFAM" id="SSF57667">
    <property type="entry name" value="beta-beta-alpha zinc fingers"/>
    <property type="match status" value="1"/>
</dbReference>
<feature type="domain" description="C2H2-type" evidence="3">
    <location>
        <begin position="79"/>
        <end position="108"/>
    </location>
</feature>
<dbReference type="SMART" id="SM00355">
    <property type="entry name" value="ZnF_C2H2"/>
    <property type="match status" value="4"/>
</dbReference>
<feature type="compositionally biased region" description="Polar residues" evidence="2">
    <location>
        <begin position="250"/>
        <end position="268"/>
    </location>
</feature>
<reference evidence="4" key="1">
    <citation type="submission" date="2022-01" db="EMBL/GenBank/DDBJ databases">
        <authorList>
            <person name="King R."/>
        </authorList>
    </citation>
    <scope>NUCLEOTIDE SEQUENCE</scope>
</reference>
<dbReference type="GO" id="GO:0003676">
    <property type="term" value="F:nucleic acid binding"/>
    <property type="evidence" value="ECO:0007669"/>
    <property type="project" value="InterPro"/>
</dbReference>
<feature type="region of interest" description="Disordered" evidence="2">
    <location>
        <begin position="420"/>
        <end position="453"/>
    </location>
</feature>
<keyword evidence="1" id="KW-0479">Metal-binding</keyword>
<feature type="compositionally biased region" description="Basic residues" evidence="2">
    <location>
        <begin position="440"/>
        <end position="450"/>
    </location>
</feature>
<dbReference type="PROSITE" id="PS50157">
    <property type="entry name" value="ZINC_FINGER_C2H2_2"/>
    <property type="match status" value="1"/>
</dbReference>
<gene>
    <name evidence="4" type="ORF">CEUTPL_LOCUS6193</name>
</gene>
<dbReference type="EMBL" id="OU892279">
    <property type="protein sequence ID" value="CAG9765588.1"/>
    <property type="molecule type" value="Genomic_DNA"/>
</dbReference>
<dbReference type="Gene3D" id="3.30.160.60">
    <property type="entry name" value="Classic Zinc Finger"/>
    <property type="match status" value="1"/>
</dbReference>
<keyword evidence="5" id="KW-1185">Reference proteome</keyword>
<keyword evidence="1" id="KW-0862">Zinc</keyword>
<evidence type="ECO:0000256" key="2">
    <source>
        <dbReference type="SAM" id="MobiDB-lite"/>
    </source>
</evidence>
<proteinExistence type="predicted"/>